<reference evidence="2 3" key="1">
    <citation type="submission" date="2021-03" db="EMBL/GenBank/DDBJ databases">
        <title>Tianweitania aestuarii sp. nov., isolated from a tidal flat.</title>
        <authorList>
            <person name="Park S."/>
            <person name="Yoon J.-H."/>
        </authorList>
    </citation>
    <scope>NUCLEOTIDE SEQUENCE [LARGE SCALE GENOMIC DNA]</scope>
    <source>
        <strain evidence="2 3">BSSL-BM11</strain>
    </source>
</reference>
<dbReference type="EMBL" id="JAFMNX010000002">
    <property type="protein sequence ID" value="MBS9721113.1"/>
    <property type="molecule type" value="Genomic_DNA"/>
</dbReference>
<sequence>MPNLQIPMKHFAQGKRDLGRLSSDQSSTPVKRKPGRPPVPNPKQAVSLRLEPEVLEKFRATGAGWQRRMNDVLKAAKLDD</sequence>
<gene>
    <name evidence="2" type="ORF">JYU29_10485</name>
</gene>
<comment type="caution">
    <text evidence="2">The sequence shown here is derived from an EMBL/GenBank/DDBJ whole genome shotgun (WGS) entry which is preliminary data.</text>
</comment>
<dbReference type="Pfam" id="PF14384">
    <property type="entry name" value="BrnA_antitoxin"/>
    <property type="match status" value="1"/>
</dbReference>
<proteinExistence type="predicted"/>
<dbReference type="Proteomes" id="UP001297272">
    <property type="component" value="Unassembled WGS sequence"/>
</dbReference>
<evidence type="ECO:0000313" key="2">
    <source>
        <dbReference type="EMBL" id="MBS9721113.1"/>
    </source>
</evidence>
<accession>A0ABS5RVM4</accession>
<dbReference type="RefSeq" id="WP_213984741.1">
    <property type="nucleotide sequence ID" value="NZ_JAFMNX010000002.1"/>
</dbReference>
<protein>
    <submittedName>
        <fullName evidence="2">BrnA antitoxin family protein</fullName>
    </submittedName>
</protein>
<organism evidence="2 3">
    <name type="scientific">Tianweitania aestuarii</name>
    <dbReference type="NCBI Taxonomy" id="2814886"/>
    <lineage>
        <taxon>Bacteria</taxon>
        <taxon>Pseudomonadati</taxon>
        <taxon>Pseudomonadota</taxon>
        <taxon>Alphaproteobacteria</taxon>
        <taxon>Hyphomicrobiales</taxon>
        <taxon>Phyllobacteriaceae</taxon>
        <taxon>Tianweitania</taxon>
    </lineage>
</organism>
<name>A0ABS5RVM4_9HYPH</name>
<keyword evidence="3" id="KW-1185">Reference proteome</keyword>
<evidence type="ECO:0000313" key="3">
    <source>
        <dbReference type="Proteomes" id="UP001297272"/>
    </source>
</evidence>
<dbReference type="InterPro" id="IPR025528">
    <property type="entry name" value="BrnA_antitoxin"/>
</dbReference>
<evidence type="ECO:0000256" key="1">
    <source>
        <dbReference type="SAM" id="MobiDB-lite"/>
    </source>
</evidence>
<feature type="region of interest" description="Disordered" evidence="1">
    <location>
        <begin position="1"/>
        <end position="48"/>
    </location>
</feature>